<dbReference type="OrthoDB" id="1366695at2"/>
<feature type="transmembrane region" description="Helical" evidence="1">
    <location>
        <begin position="106"/>
        <end position="125"/>
    </location>
</feature>
<keyword evidence="1" id="KW-0812">Transmembrane</keyword>
<keyword evidence="1" id="KW-1133">Transmembrane helix</keyword>
<dbReference type="AlphaFoldDB" id="A0A368P399"/>
<proteinExistence type="predicted"/>
<gene>
    <name evidence="2" type="ORF">DU428_11270</name>
</gene>
<feature type="transmembrane region" description="Helical" evidence="1">
    <location>
        <begin position="13"/>
        <end position="29"/>
    </location>
</feature>
<dbReference type="EMBL" id="QPIG01000004">
    <property type="protein sequence ID" value="RCU56916.1"/>
    <property type="molecule type" value="Genomic_DNA"/>
</dbReference>
<dbReference type="RefSeq" id="WP_113966390.1">
    <property type="nucleotide sequence ID" value="NZ_QNRP01000004.1"/>
</dbReference>
<evidence type="ECO:0000313" key="3">
    <source>
        <dbReference type="Proteomes" id="UP000252249"/>
    </source>
</evidence>
<name>A0A368P399_9FLAO</name>
<keyword evidence="1" id="KW-0472">Membrane</keyword>
<evidence type="ECO:0000256" key="1">
    <source>
        <dbReference type="SAM" id="Phobius"/>
    </source>
</evidence>
<feature type="transmembrane region" description="Helical" evidence="1">
    <location>
        <begin position="169"/>
        <end position="189"/>
    </location>
</feature>
<feature type="transmembrane region" description="Helical" evidence="1">
    <location>
        <begin position="50"/>
        <end position="69"/>
    </location>
</feature>
<feature type="transmembrane region" description="Helical" evidence="1">
    <location>
        <begin position="201"/>
        <end position="222"/>
    </location>
</feature>
<protein>
    <submittedName>
        <fullName evidence="2">Uncharacterized protein</fullName>
    </submittedName>
</protein>
<accession>A0A368P399</accession>
<keyword evidence="3" id="KW-1185">Reference proteome</keyword>
<reference evidence="2 3" key="1">
    <citation type="submission" date="2018-07" db="EMBL/GenBank/DDBJ databases">
        <title>Oceanihabitans testaceum sp. nov., isolated from marine sediment.</title>
        <authorList>
            <person name="Li C.-M."/>
        </authorList>
    </citation>
    <scope>NUCLEOTIDE SEQUENCE [LARGE SCALE GENOMIC DNA]</scope>
    <source>
        <strain evidence="2 3">S9-10</strain>
    </source>
</reference>
<organism evidence="2 3">
    <name type="scientific">Oceanihabitans sediminis</name>
    <dbReference type="NCBI Taxonomy" id="1812012"/>
    <lineage>
        <taxon>Bacteria</taxon>
        <taxon>Pseudomonadati</taxon>
        <taxon>Bacteroidota</taxon>
        <taxon>Flavobacteriia</taxon>
        <taxon>Flavobacteriales</taxon>
        <taxon>Flavobacteriaceae</taxon>
        <taxon>Oceanihabitans</taxon>
    </lineage>
</organism>
<sequence length="294" mass="34765">MIEFFKLLSNREISILIWTVLFFVGLIVSSKGSFENILNVIKILFSKHFIPFYIVFGLYFTIIIIALNRITIWEFSLYKDFAYWFLTTGILLFFSANSLETYRDFTNVILTAISITIILEFIIGFYNFSLVWELILIPFVTFIALLSLVAEMKKDDRNSKLVAKFLKNLLSIIGFGILACSIYNIIVSYNDFFTLSNLKSFLLPPIFTLIFLPLIYFTVLYMKYERVFVSLNRYKFLSNTRKRKIKYAIIKYANIKFKRIEKSNKVILFNKRELQNETNIKSYIRNNIKLKTKE</sequence>
<dbReference type="Proteomes" id="UP000252249">
    <property type="component" value="Unassembled WGS sequence"/>
</dbReference>
<feature type="transmembrane region" description="Helical" evidence="1">
    <location>
        <begin position="131"/>
        <end position="149"/>
    </location>
</feature>
<feature type="transmembrane region" description="Helical" evidence="1">
    <location>
        <begin position="81"/>
        <end position="99"/>
    </location>
</feature>
<comment type="caution">
    <text evidence="2">The sequence shown here is derived from an EMBL/GenBank/DDBJ whole genome shotgun (WGS) entry which is preliminary data.</text>
</comment>
<evidence type="ECO:0000313" key="2">
    <source>
        <dbReference type="EMBL" id="RCU56916.1"/>
    </source>
</evidence>